<gene>
    <name evidence="2" type="ORF">SVA_3677</name>
</gene>
<reference evidence="2 3" key="1">
    <citation type="submission" date="2015-08" db="EMBL/GenBank/DDBJ databases">
        <title>Complete genome sequence of Sulfurifustis variabilis.</title>
        <authorList>
            <person name="Miura A."/>
            <person name="Kojima H."/>
            <person name="Fukui M."/>
        </authorList>
    </citation>
    <scope>NUCLEOTIDE SEQUENCE [LARGE SCALE GENOMIC DNA]</scope>
    <source>
        <strain evidence="3">skN76</strain>
    </source>
</reference>
<evidence type="ECO:0000313" key="2">
    <source>
        <dbReference type="EMBL" id="BAU50213.1"/>
    </source>
</evidence>
<feature type="domain" description="DUF1722" evidence="1">
    <location>
        <begin position="189"/>
        <end position="304"/>
    </location>
</feature>
<evidence type="ECO:0000259" key="1">
    <source>
        <dbReference type="Pfam" id="PF08349"/>
    </source>
</evidence>
<dbReference type="InterPro" id="IPR007553">
    <property type="entry name" value="2-thiour_desulf"/>
</dbReference>
<accession>A0A1C7AFQ7</accession>
<dbReference type="PANTHER" id="PTHR30087:SF0">
    <property type="entry name" value="INNER MEMBRANE PROTEIN"/>
    <property type="match status" value="1"/>
</dbReference>
<dbReference type="EMBL" id="AP014936">
    <property type="protein sequence ID" value="BAU50213.1"/>
    <property type="molecule type" value="Genomic_DNA"/>
</dbReference>
<dbReference type="InterPro" id="IPR017087">
    <property type="entry name" value="UCP037004"/>
</dbReference>
<dbReference type="Pfam" id="PF04463">
    <property type="entry name" value="2-thiour_desulf"/>
    <property type="match status" value="1"/>
</dbReference>
<dbReference type="AlphaFoldDB" id="A0A1C7AFQ7"/>
<evidence type="ECO:0000313" key="3">
    <source>
        <dbReference type="Proteomes" id="UP000218899"/>
    </source>
</evidence>
<dbReference type="PIRSF" id="PIRSF037004">
    <property type="entry name" value="UCP037004"/>
    <property type="match status" value="1"/>
</dbReference>
<proteinExistence type="predicted"/>
<dbReference type="Proteomes" id="UP000218899">
    <property type="component" value="Chromosome"/>
</dbReference>
<sequence length="313" mass="35507">MNERIRIGISSCLLGQRVRYDANHKLDTYITQTLGRHFEFLPVCPEVAIGLGVPRPPIRLVGDPNDPRAVGVKDPSLDVTARLAAYGRDQAERLGAISGYILKSRSPSCGMERVKVYGQGGAGRPGRGVYAAAFMAERPELPVEEEGRLGDPTLRANFIERVFAYRRWQRLVEEGLTARRLVAFHTAHKLTLMSHGERGDPLGRLVARAGSGDRRALGEEYLRRFMEILARPATRARHTNVLMHVLGYLRRSLDPEDRRELRELIEQYRTSALPLSVPTTLLRHHFRRHPDPWIARQVYLYPDPRELALRDAV</sequence>
<keyword evidence="3" id="KW-1185">Reference proteome</keyword>
<dbReference type="KEGG" id="sva:SVA_3677"/>
<dbReference type="PANTHER" id="PTHR30087">
    <property type="entry name" value="INNER MEMBRANE PROTEIN"/>
    <property type="match status" value="1"/>
</dbReference>
<organism evidence="2 3">
    <name type="scientific">Sulfurifustis variabilis</name>
    <dbReference type="NCBI Taxonomy" id="1675686"/>
    <lineage>
        <taxon>Bacteria</taxon>
        <taxon>Pseudomonadati</taxon>
        <taxon>Pseudomonadota</taxon>
        <taxon>Gammaproteobacteria</taxon>
        <taxon>Acidiferrobacterales</taxon>
        <taxon>Acidiferrobacteraceae</taxon>
        <taxon>Sulfurifustis</taxon>
    </lineage>
</organism>
<dbReference type="RefSeq" id="WP_179948800.1">
    <property type="nucleotide sequence ID" value="NZ_AP014936.1"/>
</dbReference>
<dbReference type="InterPro" id="IPR013560">
    <property type="entry name" value="DUF1722"/>
</dbReference>
<name>A0A1C7AFQ7_9GAMM</name>
<dbReference type="Pfam" id="PF08349">
    <property type="entry name" value="DUF1722"/>
    <property type="match status" value="1"/>
</dbReference>
<protein>
    <submittedName>
        <fullName evidence="2">Membrane protein</fullName>
    </submittedName>
</protein>